<evidence type="ECO:0000259" key="5">
    <source>
        <dbReference type="PROSITE" id="PS51078"/>
    </source>
</evidence>
<dbReference type="GO" id="GO:0003700">
    <property type="term" value="F:DNA-binding transcription factor activity"/>
    <property type="evidence" value="ECO:0007669"/>
    <property type="project" value="TreeGrafter"/>
</dbReference>
<dbReference type="GO" id="GO:0045892">
    <property type="term" value="P:negative regulation of DNA-templated transcription"/>
    <property type="evidence" value="ECO:0007669"/>
    <property type="project" value="TreeGrafter"/>
</dbReference>
<dbReference type="EMBL" id="QEEX01000001">
    <property type="protein sequence ID" value="PWB96450.1"/>
    <property type="molecule type" value="Genomic_DNA"/>
</dbReference>
<feature type="domain" description="IclR-ED" evidence="5">
    <location>
        <begin position="78"/>
        <end position="250"/>
    </location>
</feature>
<dbReference type="InterPro" id="IPR036388">
    <property type="entry name" value="WH-like_DNA-bd_sf"/>
</dbReference>
<name>A0A2U1SXU3_9MICO</name>
<evidence type="ECO:0000313" key="6">
    <source>
        <dbReference type="EMBL" id="PWB96450.1"/>
    </source>
</evidence>
<dbReference type="InterPro" id="IPR005471">
    <property type="entry name" value="Tscrpt_reg_IclR_N"/>
</dbReference>
<organism evidence="6 7">
    <name type="scientific">Homoserinimonas hongtaonis</name>
    <dbReference type="NCBI Taxonomy" id="2079791"/>
    <lineage>
        <taxon>Bacteria</taxon>
        <taxon>Bacillati</taxon>
        <taxon>Actinomycetota</taxon>
        <taxon>Actinomycetes</taxon>
        <taxon>Micrococcales</taxon>
        <taxon>Microbacteriaceae</taxon>
        <taxon>Homoserinimonas</taxon>
    </lineage>
</organism>
<dbReference type="SUPFAM" id="SSF55781">
    <property type="entry name" value="GAF domain-like"/>
    <property type="match status" value="1"/>
</dbReference>
<dbReference type="SUPFAM" id="SSF46785">
    <property type="entry name" value="Winged helix' DNA-binding domain"/>
    <property type="match status" value="1"/>
</dbReference>
<evidence type="ECO:0000259" key="4">
    <source>
        <dbReference type="PROSITE" id="PS51077"/>
    </source>
</evidence>
<evidence type="ECO:0000256" key="3">
    <source>
        <dbReference type="ARBA" id="ARBA00023163"/>
    </source>
</evidence>
<reference evidence="7" key="1">
    <citation type="submission" date="2018-04" db="EMBL/GenBank/DDBJ databases">
        <authorList>
            <person name="Liu S."/>
            <person name="Wang Z."/>
            <person name="Li J."/>
        </authorList>
    </citation>
    <scope>NUCLEOTIDE SEQUENCE [LARGE SCALE GENOMIC DNA]</scope>
    <source>
        <strain evidence="7">S1194</strain>
    </source>
</reference>
<gene>
    <name evidence="6" type="ORF">DF220_00265</name>
</gene>
<dbReference type="InterPro" id="IPR029016">
    <property type="entry name" value="GAF-like_dom_sf"/>
</dbReference>
<dbReference type="RefSeq" id="WP_108996657.1">
    <property type="nucleotide sequence ID" value="NZ_QEEX01000001.1"/>
</dbReference>
<dbReference type="GO" id="GO:0003677">
    <property type="term" value="F:DNA binding"/>
    <property type="evidence" value="ECO:0007669"/>
    <property type="project" value="UniProtKB-KW"/>
</dbReference>
<comment type="caution">
    <text evidence="6">The sequence shown here is derived from an EMBL/GenBank/DDBJ whole genome shotgun (WGS) entry which is preliminary data.</text>
</comment>
<dbReference type="PANTHER" id="PTHR30136">
    <property type="entry name" value="HELIX-TURN-HELIX TRANSCRIPTIONAL REGULATOR, ICLR FAMILY"/>
    <property type="match status" value="1"/>
</dbReference>
<keyword evidence="1" id="KW-0805">Transcription regulation</keyword>
<dbReference type="PROSITE" id="PS51077">
    <property type="entry name" value="HTH_ICLR"/>
    <property type="match status" value="1"/>
</dbReference>
<evidence type="ECO:0008006" key="8">
    <source>
        <dbReference type="Google" id="ProtNLM"/>
    </source>
</evidence>
<keyword evidence="7" id="KW-1185">Reference proteome</keyword>
<dbReference type="InterPro" id="IPR050707">
    <property type="entry name" value="HTH_MetabolicPath_Reg"/>
</dbReference>
<dbReference type="Proteomes" id="UP000244978">
    <property type="component" value="Unassembled WGS sequence"/>
</dbReference>
<dbReference type="PROSITE" id="PS51078">
    <property type="entry name" value="ICLR_ED"/>
    <property type="match status" value="1"/>
</dbReference>
<evidence type="ECO:0000256" key="1">
    <source>
        <dbReference type="ARBA" id="ARBA00023015"/>
    </source>
</evidence>
<sequence>MASIDGHTNTDPLARPATVLHRFIAILDAVKGAEGARSIAELVAITGMPKSTVFRLVSELVEQRYLARADGGVTLGLRLFELGARAVLPRRILSVAAPTVRGLSERTGERVGLWVQQGLDMVSIAAVQGRLPMLSAHAGMRSPALTTASGKAFLAFCADQSVVDRVSASLVDEDAERFRDELVDVRTSVLATDLGLSYRGVVAVASPIIAPDRTVLGAISVAGPRDSMRVDNIAPLVRAASLSLSRQLAATA</sequence>
<dbReference type="SMART" id="SM00346">
    <property type="entry name" value="HTH_ICLR"/>
    <property type="match status" value="1"/>
</dbReference>
<feature type="domain" description="HTH iclR-type" evidence="4">
    <location>
        <begin position="17"/>
        <end position="77"/>
    </location>
</feature>
<protein>
    <recommendedName>
        <fullName evidence="8">IclR family transcriptional regulator</fullName>
    </recommendedName>
</protein>
<keyword evidence="3" id="KW-0804">Transcription</keyword>
<dbReference type="Gene3D" id="1.10.10.10">
    <property type="entry name" value="Winged helix-like DNA-binding domain superfamily/Winged helix DNA-binding domain"/>
    <property type="match status" value="1"/>
</dbReference>
<dbReference type="Pfam" id="PF01614">
    <property type="entry name" value="IclR_C"/>
    <property type="match status" value="1"/>
</dbReference>
<dbReference type="Gene3D" id="3.30.450.40">
    <property type="match status" value="1"/>
</dbReference>
<keyword evidence="2" id="KW-0238">DNA-binding</keyword>
<dbReference type="Pfam" id="PF09339">
    <property type="entry name" value="HTH_IclR"/>
    <property type="match status" value="1"/>
</dbReference>
<dbReference type="AlphaFoldDB" id="A0A2U1SXU3"/>
<evidence type="ECO:0000313" key="7">
    <source>
        <dbReference type="Proteomes" id="UP000244978"/>
    </source>
</evidence>
<dbReference type="PANTHER" id="PTHR30136:SF24">
    <property type="entry name" value="HTH-TYPE TRANSCRIPTIONAL REPRESSOR ALLR"/>
    <property type="match status" value="1"/>
</dbReference>
<evidence type="ECO:0000256" key="2">
    <source>
        <dbReference type="ARBA" id="ARBA00023125"/>
    </source>
</evidence>
<accession>A0A2U1SXU3</accession>
<proteinExistence type="predicted"/>
<dbReference type="InterPro" id="IPR036390">
    <property type="entry name" value="WH_DNA-bd_sf"/>
</dbReference>
<dbReference type="InterPro" id="IPR014757">
    <property type="entry name" value="Tscrpt_reg_IclR_C"/>
</dbReference>